<dbReference type="PANTHER" id="PTHR32309:SF31">
    <property type="entry name" value="CAPSULAR EXOPOLYSACCHARIDE FAMILY"/>
    <property type="match status" value="1"/>
</dbReference>
<keyword evidence="8" id="KW-1185">Reference proteome</keyword>
<organism evidence="7 8">
    <name type="scientific">Sandarakinorhabdus fusca</name>
    <dbReference type="NCBI Taxonomy" id="1439888"/>
    <lineage>
        <taxon>Bacteria</taxon>
        <taxon>Pseudomonadati</taxon>
        <taxon>Pseudomonadota</taxon>
        <taxon>Alphaproteobacteria</taxon>
        <taxon>Sphingomonadales</taxon>
        <taxon>Sphingosinicellaceae</taxon>
        <taxon>Sandarakinorhabdus</taxon>
    </lineage>
</organism>
<evidence type="ECO:0000313" key="8">
    <source>
        <dbReference type="Proteomes" id="UP000481327"/>
    </source>
</evidence>
<keyword evidence="1" id="KW-0808">Transferase</keyword>
<dbReference type="InterPro" id="IPR037257">
    <property type="entry name" value="T2SS_E_N_sf"/>
</dbReference>
<evidence type="ECO:0000256" key="1">
    <source>
        <dbReference type="ARBA" id="ARBA00022679"/>
    </source>
</evidence>
<keyword evidence="5" id="KW-0829">Tyrosine-protein kinase</keyword>
<keyword evidence="2" id="KW-0547">Nucleotide-binding</keyword>
<protein>
    <submittedName>
        <fullName evidence="7">Protein tyrosine kinase</fullName>
    </submittedName>
</protein>
<keyword evidence="3 7" id="KW-0418">Kinase</keyword>
<evidence type="ECO:0000313" key="7">
    <source>
        <dbReference type="EMBL" id="MQT16515.1"/>
    </source>
</evidence>
<dbReference type="SUPFAM" id="SSF52540">
    <property type="entry name" value="P-loop containing nucleoside triphosphate hydrolases"/>
    <property type="match status" value="1"/>
</dbReference>
<proteinExistence type="predicted"/>
<evidence type="ECO:0000256" key="5">
    <source>
        <dbReference type="ARBA" id="ARBA00023137"/>
    </source>
</evidence>
<keyword evidence="4" id="KW-0067">ATP-binding</keyword>
<dbReference type="Pfam" id="PF13614">
    <property type="entry name" value="AAA_31"/>
    <property type="match status" value="1"/>
</dbReference>
<dbReference type="InterPro" id="IPR005702">
    <property type="entry name" value="Wzc-like_C"/>
</dbReference>
<comment type="caution">
    <text evidence="7">The sequence shown here is derived from an EMBL/GenBank/DDBJ whole genome shotgun (WGS) entry which is preliminary data.</text>
</comment>
<gene>
    <name evidence="7" type="ORF">F3168_04485</name>
</gene>
<dbReference type="RefSeq" id="WP_152576905.1">
    <property type="nucleotide sequence ID" value="NZ_JAATJI010000001.1"/>
</dbReference>
<evidence type="ECO:0000256" key="2">
    <source>
        <dbReference type="ARBA" id="ARBA00022741"/>
    </source>
</evidence>
<dbReference type="AlphaFoldDB" id="A0A7C9GN80"/>
<evidence type="ECO:0000259" key="6">
    <source>
        <dbReference type="Pfam" id="PF13614"/>
    </source>
</evidence>
<dbReference type="Gene3D" id="3.40.50.300">
    <property type="entry name" value="P-loop containing nucleotide triphosphate hydrolases"/>
    <property type="match status" value="1"/>
</dbReference>
<dbReference type="InterPro" id="IPR025669">
    <property type="entry name" value="AAA_dom"/>
</dbReference>
<dbReference type="PANTHER" id="PTHR32309">
    <property type="entry name" value="TYROSINE-PROTEIN KINASE"/>
    <property type="match status" value="1"/>
</dbReference>
<dbReference type="InterPro" id="IPR050445">
    <property type="entry name" value="Bact_polysacc_biosynth/exp"/>
</dbReference>
<dbReference type="OrthoDB" id="230260at2"/>
<dbReference type="GO" id="GO:0016301">
    <property type="term" value="F:kinase activity"/>
    <property type="evidence" value="ECO:0007669"/>
    <property type="project" value="UniProtKB-KW"/>
</dbReference>
<dbReference type="InterPro" id="IPR027417">
    <property type="entry name" value="P-loop_NTPase"/>
</dbReference>
<sequence>MAARTMTDTSNVIDQSGQVAVTGAAGQGFDSPIRDVLLRLGYLTEDQTQRVVAYQAEKSLDFDQAARELGFISDDDLDRARDLLINSLALQSTNRRPVSDELVVINEPVSPRAEAIRMLRTQIIAQHIKVGRRGIVVASPVEGVGCTFMAANLAAGLSQVGVKTLIVDCNLRSPRVDQVFGLDPNAPGLSSYLSLQVARPERVVHANVLPNLSVITAGPPVLMPQELLSSNRFRDGVNTLLREFDMVLFDTAPANSSADALTVGGVVGYAMVVARRDHSYFKDVTTLVNQLQSTRCTVIGSVLNEF</sequence>
<dbReference type="SUPFAM" id="SSF160246">
    <property type="entry name" value="EspE N-terminal domain-like"/>
    <property type="match status" value="1"/>
</dbReference>
<evidence type="ECO:0000256" key="4">
    <source>
        <dbReference type="ARBA" id="ARBA00022840"/>
    </source>
</evidence>
<dbReference type="CDD" id="cd05387">
    <property type="entry name" value="BY-kinase"/>
    <property type="match status" value="1"/>
</dbReference>
<accession>A0A7C9GN80</accession>
<reference evidence="7 8" key="1">
    <citation type="submission" date="2019-09" db="EMBL/GenBank/DDBJ databases">
        <title>Polymorphobacter sp. isolated from a lake in China.</title>
        <authorList>
            <person name="Liu Z."/>
        </authorList>
    </citation>
    <scope>NUCLEOTIDE SEQUENCE [LARGE SCALE GENOMIC DNA]</scope>
    <source>
        <strain evidence="7 8">D40P</strain>
    </source>
</reference>
<feature type="domain" description="AAA" evidence="6">
    <location>
        <begin position="135"/>
        <end position="256"/>
    </location>
</feature>
<dbReference type="Proteomes" id="UP000481327">
    <property type="component" value="Unassembled WGS sequence"/>
</dbReference>
<evidence type="ECO:0000256" key="3">
    <source>
        <dbReference type="ARBA" id="ARBA00022777"/>
    </source>
</evidence>
<dbReference type="EMBL" id="WIOL01000001">
    <property type="protein sequence ID" value="MQT16515.1"/>
    <property type="molecule type" value="Genomic_DNA"/>
</dbReference>
<name>A0A7C9GN80_9SPHN</name>